<keyword evidence="1" id="KW-0812">Transmembrane</keyword>
<accession>A0A504UFF4</accession>
<name>A0A504UFF4_9HYPH</name>
<dbReference type="Proteomes" id="UP000316429">
    <property type="component" value="Unassembled WGS sequence"/>
</dbReference>
<dbReference type="Pfam" id="PF04241">
    <property type="entry name" value="DUF423"/>
    <property type="match status" value="1"/>
</dbReference>
<keyword evidence="1" id="KW-0472">Membrane</keyword>
<organism evidence="2 3">
    <name type="scientific">Rhizobium glycinendophyticum</name>
    <dbReference type="NCBI Taxonomy" id="2589807"/>
    <lineage>
        <taxon>Bacteria</taxon>
        <taxon>Pseudomonadati</taxon>
        <taxon>Pseudomonadota</taxon>
        <taxon>Alphaproteobacteria</taxon>
        <taxon>Hyphomicrobiales</taxon>
        <taxon>Rhizobiaceae</taxon>
        <taxon>Rhizobium/Agrobacterium group</taxon>
        <taxon>Rhizobium</taxon>
    </lineage>
</organism>
<protein>
    <submittedName>
        <fullName evidence="2">DUF423 domain-containing protein</fullName>
    </submittedName>
</protein>
<dbReference type="RefSeq" id="WP_140828651.1">
    <property type="nucleotide sequence ID" value="NZ_VFYP01000001.1"/>
</dbReference>
<comment type="caution">
    <text evidence="2">The sequence shown here is derived from an EMBL/GenBank/DDBJ whole genome shotgun (WGS) entry which is preliminary data.</text>
</comment>
<proteinExistence type="predicted"/>
<feature type="transmembrane region" description="Helical" evidence="1">
    <location>
        <begin position="63"/>
        <end position="84"/>
    </location>
</feature>
<feature type="transmembrane region" description="Helical" evidence="1">
    <location>
        <begin position="96"/>
        <end position="116"/>
    </location>
</feature>
<evidence type="ECO:0000313" key="3">
    <source>
        <dbReference type="Proteomes" id="UP000316429"/>
    </source>
</evidence>
<reference evidence="2 3" key="1">
    <citation type="submission" date="2019-06" db="EMBL/GenBank/DDBJ databases">
        <title>Rhizobium sp. CL12 isolated from roots of soybean.</title>
        <authorList>
            <person name="Wang C."/>
        </authorList>
    </citation>
    <scope>NUCLEOTIDE SEQUENCE [LARGE SCALE GENOMIC DNA]</scope>
    <source>
        <strain evidence="2 3">CL12</strain>
    </source>
</reference>
<evidence type="ECO:0000313" key="2">
    <source>
        <dbReference type="EMBL" id="TPP11790.1"/>
    </source>
</evidence>
<dbReference type="EMBL" id="VFYP01000001">
    <property type="protein sequence ID" value="TPP11790.1"/>
    <property type="molecule type" value="Genomic_DNA"/>
</dbReference>
<dbReference type="AlphaFoldDB" id="A0A504UFF4"/>
<dbReference type="InterPro" id="IPR006696">
    <property type="entry name" value="DUF423"/>
</dbReference>
<feature type="transmembrane region" description="Helical" evidence="1">
    <location>
        <begin position="37"/>
        <end position="56"/>
    </location>
</feature>
<gene>
    <name evidence="2" type="ORF">FJQ55_13640</name>
</gene>
<sequence>MTILEDNRWQIVAAGLIGAAGVGLAAAASHAGGEALLRPASTICLAHAPALVALSVAGERVRLAKLVAVGMLLGTVLFAGDLVARHFLGSGLFPMAAPTGGLTLIGSWLLLAAAAVMRRRGTSSRGTARVAKAAE</sequence>
<keyword evidence="1" id="KW-1133">Transmembrane helix</keyword>
<evidence type="ECO:0000256" key="1">
    <source>
        <dbReference type="SAM" id="Phobius"/>
    </source>
</evidence>
<keyword evidence="3" id="KW-1185">Reference proteome</keyword>
<dbReference type="OrthoDB" id="7173378at2"/>